<evidence type="ECO:0000313" key="2">
    <source>
        <dbReference type="EMBL" id="TKW54773.1"/>
    </source>
</evidence>
<reference evidence="2 3" key="1">
    <citation type="journal article" date="2019" name="PLoS ONE">
        <title>Comparative genome analysis indicates high evolutionary potential of pathogenicity genes in Colletotrichum tanaceti.</title>
        <authorList>
            <person name="Lelwala R.V."/>
            <person name="Korhonen P.K."/>
            <person name="Young N.D."/>
            <person name="Scott J.B."/>
            <person name="Ades P.A."/>
            <person name="Gasser R.B."/>
            <person name="Taylor P.W.J."/>
        </authorList>
    </citation>
    <scope>NUCLEOTIDE SEQUENCE [LARGE SCALE GENOMIC DNA]</scope>
    <source>
        <strain evidence="2">BRIP57314</strain>
    </source>
</reference>
<comment type="caution">
    <text evidence="2">The sequence shown here is derived from an EMBL/GenBank/DDBJ whole genome shotgun (WGS) entry which is preliminary data.</text>
</comment>
<dbReference type="AlphaFoldDB" id="A0A4U6XGX5"/>
<dbReference type="PANTHER" id="PTHR43609:SF1">
    <property type="entry name" value="ACETYL-COA HYDROLASE"/>
    <property type="match status" value="1"/>
</dbReference>
<dbReference type="GO" id="GO:0005739">
    <property type="term" value="C:mitochondrion"/>
    <property type="evidence" value="ECO:0007669"/>
    <property type="project" value="TreeGrafter"/>
</dbReference>
<dbReference type="InterPro" id="IPR009003">
    <property type="entry name" value="Peptidase_S1_PA"/>
</dbReference>
<dbReference type="GO" id="GO:0006083">
    <property type="term" value="P:acetate metabolic process"/>
    <property type="evidence" value="ECO:0007669"/>
    <property type="project" value="InterPro"/>
</dbReference>
<dbReference type="EMBL" id="PJEX01000123">
    <property type="protein sequence ID" value="TKW54773.1"/>
    <property type="molecule type" value="Genomic_DNA"/>
</dbReference>
<protein>
    <submittedName>
        <fullName evidence="2">Acetyl-CoA hydrolase</fullName>
    </submittedName>
</protein>
<dbReference type="SUPFAM" id="SSF50494">
    <property type="entry name" value="Trypsin-like serine proteases"/>
    <property type="match status" value="1"/>
</dbReference>
<sequence>MDYSSVPEPSEMEYLGHSCRKGHNSTRKRQLRVNAASGFLAYQRPACAGDVPSGEVRSKPGDMPQGIPLLQPLRFSALHQSEQGLFDMWESELLFRRFAQVVDESSSSWTLVSLLQIRMPSEDIKSTEPGHPAVAIGVEDGTGDTVASALLAATYEIFDRLNLDQRVGIVVISFNPGPVMKVGKISNYNASFETTYNRTLYMGQHFGKSIGPVDGGSGTAGTLLRLDIPEDEQWHTKYLLMTCHHVVTNGRDPIRATTMRLPSHAIESPSRSDHERWIKHLESQLEMDTNMPPHIALLKIKLEAGVTLIPSVQKIVDDHDELISELKSALSIARAFDRRLGTVFRTSGLITAVHTDGRDYVQDWALIELNPDRVEIPDMLSNIFPQLPLRPSPAAHGTPHRKIGRTTGQTVGGLCGTSIQKMVYEVTGDKPGELQKFVVRGEAKMVVSNFPCEDYQTWSDSGDSGACVFDDQNTVAGHFWGGDRKPDWADYGPERDIHFLRLARLSGHSVILCLSAFYQLSCETIYSGSKALSIAALNPREQARLIIKNCAHPVYRPILERYFDKAEFECLRKGMGHEPHLLFNTFDMHKALVEEGSMQKVKSF</sequence>
<feature type="region of interest" description="Disordered" evidence="1">
    <location>
        <begin position="1"/>
        <end position="27"/>
    </location>
</feature>
<keyword evidence="3" id="KW-1185">Reference proteome</keyword>
<dbReference type="PANTHER" id="PTHR43609">
    <property type="entry name" value="ACETYL-COA HYDROLASE"/>
    <property type="match status" value="1"/>
</dbReference>
<name>A0A4U6XGX5_9PEZI</name>
<evidence type="ECO:0000313" key="3">
    <source>
        <dbReference type="Proteomes" id="UP000310108"/>
    </source>
</evidence>
<feature type="compositionally biased region" description="Basic residues" evidence="1">
    <location>
        <begin position="18"/>
        <end position="27"/>
    </location>
</feature>
<dbReference type="InterPro" id="IPR046433">
    <property type="entry name" value="ActCoA_hydro"/>
</dbReference>
<organism evidence="2 3">
    <name type="scientific">Colletotrichum tanaceti</name>
    <dbReference type="NCBI Taxonomy" id="1306861"/>
    <lineage>
        <taxon>Eukaryota</taxon>
        <taxon>Fungi</taxon>
        <taxon>Dikarya</taxon>
        <taxon>Ascomycota</taxon>
        <taxon>Pezizomycotina</taxon>
        <taxon>Sordariomycetes</taxon>
        <taxon>Hypocreomycetidae</taxon>
        <taxon>Glomerellales</taxon>
        <taxon>Glomerellaceae</taxon>
        <taxon>Colletotrichum</taxon>
        <taxon>Colletotrichum destructivum species complex</taxon>
    </lineage>
</organism>
<gene>
    <name evidence="2" type="primary">acu-8</name>
    <name evidence="2" type="ORF">CTA1_12206</name>
</gene>
<dbReference type="Proteomes" id="UP000310108">
    <property type="component" value="Unassembled WGS sequence"/>
</dbReference>
<proteinExistence type="predicted"/>
<dbReference type="OrthoDB" id="10400456at2759"/>
<dbReference type="GO" id="GO:0003986">
    <property type="term" value="F:acetyl-CoA hydrolase activity"/>
    <property type="evidence" value="ECO:0007669"/>
    <property type="project" value="TreeGrafter"/>
</dbReference>
<keyword evidence="2" id="KW-0378">Hydrolase</keyword>
<dbReference type="STRING" id="1306861.A0A4U6XGX5"/>
<accession>A0A4U6XGX5</accession>
<dbReference type="GO" id="GO:0008775">
    <property type="term" value="F:acetate CoA-transferase activity"/>
    <property type="evidence" value="ECO:0007669"/>
    <property type="project" value="InterPro"/>
</dbReference>
<evidence type="ECO:0000256" key="1">
    <source>
        <dbReference type="SAM" id="MobiDB-lite"/>
    </source>
</evidence>